<gene>
    <name evidence="1" type="ORF">APLA_LOCUS12344</name>
</gene>
<dbReference type="AlphaFoldDB" id="A0A8S1ATH2"/>
<evidence type="ECO:0000313" key="1">
    <source>
        <dbReference type="EMBL" id="CAB3248359.1"/>
    </source>
</evidence>
<evidence type="ECO:0000313" key="2">
    <source>
        <dbReference type="Proteomes" id="UP000494256"/>
    </source>
</evidence>
<dbReference type="CDD" id="cd09272">
    <property type="entry name" value="RNase_HI_RT_Ty1"/>
    <property type="match status" value="1"/>
</dbReference>
<dbReference type="PANTHER" id="PTHR11439">
    <property type="entry name" value="GAG-POL-RELATED RETROTRANSPOSON"/>
    <property type="match status" value="1"/>
</dbReference>
<dbReference type="Pfam" id="PF05380">
    <property type="entry name" value="Peptidase_A17"/>
    <property type="match status" value="1"/>
</dbReference>
<name>A0A8S1ATH2_ARCPL</name>
<dbReference type="Proteomes" id="UP000494256">
    <property type="component" value="Unassembled WGS sequence"/>
</dbReference>
<sequence length="268" mass="30073">MEKFWLTEKIPDQVSSKVQTELQEAEAIFNAFSKAFGCCLYVRIVKPDGNVVVNLLCSKSRIAPLSNVLTIPHLELNGALLLAQLANRVTKVLNFRFPHCVVLYSDSQIVLAWIENGRAKDWASDSLDSKSPTGIVIRVNGNPVYWETIKQKTVSRSSTHAECYALADAAEEVLYIKGILSDLRDNEEYLCNVKIFEDNSGALALAKNGNFTKRSKHIDVALHFVHDLVVDDKIDIVKTESNNNIADMLTKALGQIKFKEFRLKLNVY</sequence>
<dbReference type="EMBL" id="CADEBD010000339">
    <property type="protein sequence ID" value="CAB3248359.1"/>
    <property type="molecule type" value="Genomic_DNA"/>
</dbReference>
<reference evidence="1 2" key="1">
    <citation type="submission" date="2020-04" db="EMBL/GenBank/DDBJ databases">
        <authorList>
            <person name="Wallbank WR R."/>
            <person name="Pardo Diaz C."/>
            <person name="Kozak K."/>
            <person name="Martin S."/>
            <person name="Jiggins C."/>
            <person name="Moest M."/>
            <person name="Warren A I."/>
            <person name="Byers J.R.P. K."/>
            <person name="Montejo-Kovacevich G."/>
            <person name="Yen C E."/>
        </authorList>
    </citation>
    <scope>NUCLEOTIDE SEQUENCE [LARGE SCALE GENOMIC DNA]</scope>
</reference>
<dbReference type="PANTHER" id="PTHR11439:SF483">
    <property type="entry name" value="PEPTIDE SYNTHASE GLIP-LIKE, PUTATIVE (AFU_ORTHOLOGUE AFUA_3G12920)-RELATED"/>
    <property type="match status" value="1"/>
</dbReference>
<proteinExistence type="predicted"/>
<comment type="caution">
    <text evidence="1">The sequence shown here is derived from an EMBL/GenBank/DDBJ whole genome shotgun (WGS) entry which is preliminary data.</text>
</comment>
<organism evidence="1 2">
    <name type="scientific">Arctia plantaginis</name>
    <name type="common">Wood tiger moth</name>
    <name type="synonym">Phalaena plantaginis</name>
    <dbReference type="NCBI Taxonomy" id="874455"/>
    <lineage>
        <taxon>Eukaryota</taxon>
        <taxon>Metazoa</taxon>
        <taxon>Ecdysozoa</taxon>
        <taxon>Arthropoda</taxon>
        <taxon>Hexapoda</taxon>
        <taxon>Insecta</taxon>
        <taxon>Pterygota</taxon>
        <taxon>Neoptera</taxon>
        <taxon>Endopterygota</taxon>
        <taxon>Lepidoptera</taxon>
        <taxon>Glossata</taxon>
        <taxon>Ditrysia</taxon>
        <taxon>Noctuoidea</taxon>
        <taxon>Erebidae</taxon>
        <taxon>Arctiinae</taxon>
        <taxon>Arctia</taxon>
    </lineage>
</organism>
<dbReference type="OrthoDB" id="6285995at2759"/>
<protein>
    <recommendedName>
        <fullName evidence="3">RNase H type-1 domain-containing protein</fullName>
    </recommendedName>
</protein>
<accession>A0A8S1ATH2</accession>
<evidence type="ECO:0008006" key="3">
    <source>
        <dbReference type="Google" id="ProtNLM"/>
    </source>
</evidence>
<dbReference type="InterPro" id="IPR008042">
    <property type="entry name" value="Retrotrans_Pao"/>
</dbReference>